<accession>A0ABU6R2E8</accession>
<name>A0ABU6R2E8_9FABA</name>
<dbReference type="PANTHER" id="PTHR31099">
    <property type="entry name" value="OS06G0165300 PROTEIN"/>
    <property type="match status" value="1"/>
</dbReference>
<sequence length="491" mass="55146">MFIEFGVRVPFSDFQQRLLNRACVAPSQLHPNAWALIRCFELVTSFLELPQEPEVFIFLFKFYSSNTAKKTKKGYMSVRPAKGKKIFGLYEDSFHGFKGLYFKIVPVGNHRPFWLSLEGDGVGFDVAPVTYEGLRAEQRDTVDVLTALFAERNLRPKPLLSHPEEAWKKIDGRKQRDLESPSSSDSSFCLHKHSCAGYSGGRTCQFWSVGSSNVGNRDVGSAHEVSSPGRDEQQLSLPSPNKRVMLADASVAKRQQTEGQVREFSAVDRSFDASGFIATHLLGPKAQETLRDYDLVESFRWAQWALLKLATIMKSVEPRLTMMDEAERTNTRLARDMKALNLQKTTLEVQLADAIKVREKAEGDLKAFEKSLEVFKAKKDEEELESEVVKLKDSVASEKVRADRAVEKIPGLEKQRDDNAEDAKAAVAVTEGVLKAQLAVLLPEFDTSQIDFFNEIVDGKVVDLQPSDGSSSFIAFLFLFFKLCGLFCEQL</sequence>
<feature type="coiled-coil region" evidence="1">
    <location>
        <begin position="323"/>
        <end position="401"/>
    </location>
</feature>
<dbReference type="EMBL" id="JASCZI010030215">
    <property type="protein sequence ID" value="MED6118547.1"/>
    <property type="molecule type" value="Genomic_DNA"/>
</dbReference>
<evidence type="ECO:0000313" key="4">
    <source>
        <dbReference type="EMBL" id="MED6118547.1"/>
    </source>
</evidence>
<evidence type="ECO:0000256" key="1">
    <source>
        <dbReference type="SAM" id="Coils"/>
    </source>
</evidence>
<keyword evidence="5" id="KW-1185">Reference proteome</keyword>
<organism evidence="4 5">
    <name type="scientific">Stylosanthes scabra</name>
    <dbReference type="NCBI Taxonomy" id="79078"/>
    <lineage>
        <taxon>Eukaryota</taxon>
        <taxon>Viridiplantae</taxon>
        <taxon>Streptophyta</taxon>
        <taxon>Embryophyta</taxon>
        <taxon>Tracheophyta</taxon>
        <taxon>Spermatophyta</taxon>
        <taxon>Magnoliopsida</taxon>
        <taxon>eudicotyledons</taxon>
        <taxon>Gunneridae</taxon>
        <taxon>Pentapetalae</taxon>
        <taxon>rosids</taxon>
        <taxon>fabids</taxon>
        <taxon>Fabales</taxon>
        <taxon>Fabaceae</taxon>
        <taxon>Papilionoideae</taxon>
        <taxon>50 kb inversion clade</taxon>
        <taxon>dalbergioids sensu lato</taxon>
        <taxon>Dalbergieae</taxon>
        <taxon>Pterocarpus clade</taxon>
        <taxon>Stylosanthes</taxon>
    </lineage>
</organism>
<dbReference type="Proteomes" id="UP001341840">
    <property type="component" value="Unassembled WGS sequence"/>
</dbReference>
<feature type="region of interest" description="Disordered" evidence="2">
    <location>
        <begin position="218"/>
        <end position="239"/>
    </location>
</feature>
<feature type="domain" description="Transposase (putative) gypsy type" evidence="3">
    <location>
        <begin position="2"/>
        <end position="62"/>
    </location>
</feature>
<comment type="caution">
    <text evidence="4">The sequence shown here is derived from an EMBL/GenBank/DDBJ whole genome shotgun (WGS) entry which is preliminary data.</text>
</comment>
<gene>
    <name evidence="4" type="ORF">PIB30_003763</name>
</gene>
<keyword evidence="1" id="KW-0175">Coiled coil</keyword>
<evidence type="ECO:0000313" key="5">
    <source>
        <dbReference type="Proteomes" id="UP001341840"/>
    </source>
</evidence>
<dbReference type="Pfam" id="PF04195">
    <property type="entry name" value="Transposase_28"/>
    <property type="match status" value="1"/>
</dbReference>
<proteinExistence type="predicted"/>
<dbReference type="PANTHER" id="PTHR31099:SF49">
    <property type="entry name" value="MYOSIN HEAVY CHAIN-LIKE PROTEIN"/>
    <property type="match status" value="1"/>
</dbReference>
<dbReference type="InterPro" id="IPR007321">
    <property type="entry name" value="Transposase_28"/>
</dbReference>
<evidence type="ECO:0000259" key="3">
    <source>
        <dbReference type="Pfam" id="PF04195"/>
    </source>
</evidence>
<protein>
    <recommendedName>
        <fullName evidence="3">Transposase (putative) gypsy type domain-containing protein</fullName>
    </recommendedName>
</protein>
<reference evidence="4 5" key="1">
    <citation type="journal article" date="2023" name="Plants (Basel)">
        <title>Bridging the Gap: Combining Genomics and Transcriptomics Approaches to Understand Stylosanthes scabra, an Orphan Legume from the Brazilian Caatinga.</title>
        <authorList>
            <person name="Ferreira-Neto J.R.C."/>
            <person name="da Silva M.D."/>
            <person name="Binneck E."/>
            <person name="de Melo N.F."/>
            <person name="da Silva R.H."/>
            <person name="de Melo A.L.T.M."/>
            <person name="Pandolfi V."/>
            <person name="Bustamante F.O."/>
            <person name="Brasileiro-Vidal A.C."/>
            <person name="Benko-Iseppon A.M."/>
        </authorList>
    </citation>
    <scope>NUCLEOTIDE SEQUENCE [LARGE SCALE GENOMIC DNA]</scope>
    <source>
        <tissue evidence="4">Leaves</tissue>
    </source>
</reference>
<evidence type="ECO:0000256" key="2">
    <source>
        <dbReference type="SAM" id="MobiDB-lite"/>
    </source>
</evidence>